<proteinExistence type="predicted"/>
<feature type="chain" id="PRO_5042982619" evidence="1">
    <location>
        <begin position="28"/>
        <end position="87"/>
    </location>
</feature>
<name>A0AAP0S4N9_LIQFO</name>
<dbReference type="AlphaFoldDB" id="A0AAP0S4N9"/>
<gene>
    <name evidence="2" type="ORF">L1049_008702</name>
</gene>
<keyword evidence="3" id="KW-1185">Reference proteome</keyword>
<keyword evidence="1" id="KW-0732">Signal</keyword>
<evidence type="ECO:0000256" key="1">
    <source>
        <dbReference type="SAM" id="SignalP"/>
    </source>
</evidence>
<sequence>MVQKASHIVFIIPFLLILLCTSEAAFAQQHNIPQIDEKIGQHRHIIGSIKAEVDFRDSFEAEGLPTDLTLEEIADQLEIRRVESEPG</sequence>
<dbReference type="Proteomes" id="UP001415857">
    <property type="component" value="Unassembled WGS sequence"/>
</dbReference>
<reference evidence="2 3" key="1">
    <citation type="journal article" date="2024" name="Plant J.">
        <title>Genome sequences and population genomics reveal climatic adaptation and genomic divergence between two closely related sweetgum species.</title>
        <authorList>
            <person name="Xu W.Q."/>
            <person name="Ren C.Q."/>
            <person name="Zhang X.Y."/>
            <person name="Comes H.P."/>
            <person name="Liu X.H."/>
            <person name="Li Y.G."/>
            <person name="Kettle C.J."/>
            <person name="Jalonen R."/>
            <person name="Gaisberger H."/>
            <person name="Ma Y.Z."/>
            <person name="Qiu Y.X."/>
        </authorList>
    </citation>
    <scope>NUCLEOTIDE SEQUENCE [LARGE SCALE GENOMIC DNA]</scope>
    <source>
        <strain evidence="2">Hangzhou</strain>
    </source>
</reference>
<feature type="signal peptide" evidence="1">
    <location>
        <begin position="1"/>
        <end position="27"/>
    </location>
</feature>
<accession>A0AAP0S4N9</accession>
<evidence type="ECO:0000313" key="2">
    <source>
        <dbReference type="EMBL" id="KAK9290532.1"/>
    </source>
</evidence>
<dbReference type="EMBL" id="JBBPBK010000002">
    <property type="protein sequence ID" value="KAK9290532.1"/>
    <property type="molecule type" value="Genomic_DNA"/>
</dbReference>
<protein>
    <submittedName>
        <fullName evidence="2">Uncharacterized protein</fullName>
    </submittedName>
</protein>
<organism evidence="2 3">
    <name type="scientific">Liquidambar formosana</name>
    <name type="common">Formosan gum</name>
    <dbReference type="NCBI Taxonomy" id="63359"/>
    <lineage>
        <taxon>Eukaryota</taxon>
        <taxon>Viridiplantae</taxon>
        <taxon>Streptophyta</taxon>
        <taxon>Embryophyta</taxon>
        <taxon>Tracheophyta</taxon>
        <taxon>Spermatophyta</taxon>
        <taxon>Magnoliopsida</taxon>
        <taxon>eudicotyledons</taxon>
        <taxon>Gunneridae</taxon>
        <taxon>Pentapetalae</taxon>
        <taxon>Saxifragales</taxon>
        <taxon>Altingiaceae</taxon>
        <taxon>Liquidambar</taxon>
    </lineage>
</organism>
<comment type="caution">
    <text evidence="2">The sequence shown here is derived from an EMBL/GenBank/DDBJ whole genome shotgun (WGS) entry which is preliminary data.</text>
</comment>
<evidence type="ECO:0000313" key="3">
    <source>
        <dbReference type="Proteomes" id="UP001415857"/>
    </source>
</evidence>